<dbReference type="InterPro" id="IPR031818">
    <property type="entry name" value="Hri1"/>
</dbReference>
<reference evidence="8" key="1">
    <citation type="submission" date="2014-12" db="EMBL/GenBank/DDBJ databases">
        <title>Genome Sequence of Valsa Canker Pathogens Uncovers a Specific Adaption of Colonization on Woody Bark.</title>
        <authorList>
            <person name="Yin Z."/>
            <person name="Liu H."/>
            <person name="Gao X."/>
            <person name="Li Z."/>
            <person name="Song N."/>
            <person name="Ke X."/>
            <person name="Dai Q."/>
            <person name="Wu Y."/>
            <person name="Sun Y."/>
            <person name="Xu J.-R."/>
            <person name="Kang Z.K."/>
            <person name="Wang L."/>
            <person name="Huang L."/>
        </authorList>
    </citation>
    <scope>NUCLEOTIDE SEQUENCE [LARGE SCALE GENOMIC DNA]</scope>
    <source>
        <strain evidence="8">SXYL134</strain>
    </source>
</reference>
<dbReference type="InterPro" id="IPR038744">
    <property type="entry name" value="Hri1_N"/>
</dbReference>
<dbReference type="Gene3D" id="2.40.128.320">
    <property type="entry name" value="Protein HRI1, N-terminal domain"/>
    <property type="match status" value="1"/>
</dbReference>
<proteinExistence type="inferred from homology"/>
<dbReference type="AlphaFoldDB" id="A0A194UVS1"/>
<organism evidence="7 8">
    <name type="scientific">Cytospora mali</name>
    <name type="common">Apple Valsa canker fungus</name>
    <name type="synonym">Valsa mali</name>
    <dbReference type="NCBI Taxonomy" id="578113"/>
    <lineage>
        <taxon>Eukaryota</taxon>
        <taxon>Fungi</taxon>
        <taxon>Dikarya</taxon>
        <taxon>Ascomycota</taxon>
        <taxon>Pezizomycotina</taxon>
        <taxon>Sordariomycetes</taxon>
        <taxon>Sordariomycetidae</taxon>
        <taxon>Diaporthales</taxon>
        <taxon>Cytosporaceae</taxon>
        <taxon>Cytospora</taxon>
    </lineage>
</organism>
<evidence type="ECO:0000256" key="4">
    <source>
        <dbReference type="ARBA" id="ARBA00017063"/>
    </source>
</evidence>
<dbReference type="OrthoDB" id="4045395at2759"/>
<protein>
    <recommendedName>
        <fullName evidence="4">Protein HRI1</fullName>
    </recommendedName>
</protein>
<dbReference type="CDD" id="cd11692">
    <property type="entry name" value="HRI1_N_like"/>
    <property type="match status" value="1"/>
</dbReference>
<dbReference type="CDD" id="cd11693">
    <property type="entry name" value="HRI1_C_like"/>
    <property type="match status" value="1"/>
</dbReference>
<keyword evidence="5" id="KW-0963">Cytoplasm</keyword>
<evidence type="ECO:0000256" key="1">
    <source>
        <dbReference type="ARBA" id="ARBA00004123"/>
    </source>
</evidence>
<dbReference type="Proteomes" id="UP000078576">
    <property type="component" value="Unassembled WGS sequence"/>
</dbReference>
<comment type="similarity">
    <text evidence="3">Belongs to the HRI1 family.</text>
</comment>
<sequence length="251" mass="28046">MGSISIREHIRWGTDAPSEPTSTLVLTSPGRRFVDVRVLRRALSSSSLPNSGPKHPRDENFGILPRDQIDWAFAGTSSSSKVTRHDGSQVSHSIFHHWVDSRSKEPETIRDEGDMFPQPDDMILETGRMVNPATGIETDYEELWCDEEPSSIGVGEVTCVVYQLQDDSIGKRGQFVRLGQYAQGVLQIGNGFTAERWVWHQGQSKWRRLVKTGDDDAPSLETLLDKNGSRRKEGEQVETPSGTWAVIEVQG</sequence>
<dbReference type="Gene3D" id="2.40.128.310">
    <property type="entry name" value="Protein HRI1, C-terminal domain"/>
    <property type="match status" value="1"/>
</dbReference>
<dbReference type="GO" id="GO:0005634">
    <property type="term" value="C:nucleus"/>
    <property type="evidence" value="ECO:0007669"/>
    <property type="project" value="UniProtKB-SubCell"/>
</dbReference>
<accession>A0A194UVS1</accession>
<keyword evidence="6" id="KW-0539">Nucleus</keyword>
<evidence type="ECO:0000313" key="8">
    <source>
        <dbReference type="Proteomes" id="UP000078576"/>
    </source>
</evidence>
<keyword evidence="8" id="KW-1185">Reference proteome</keyword>
<evidence type="ECO:0000256" key="3">
    <source>
        <dbReference type="ARBA" id="ARBA00005229"/>
    </source>
</evidence>
<dbReference type="Pfam" id="PF16815">
    <property type="entry name" value="HRI1"/>
    <property type="match status" value="1"/>
</dbReference>
<comment type="subcellular location">
    <subcellularLocation>
        <location evidence="2">Cytoplasm</location>
    </subcellularLocation>
    <subcellularLocation>
        <location evidence="1">Nucleus</location>
    </subcellularLocation>
</comment>
<gene>
    <name evidence="7" type="ORF">VP1G_03160</name>
</gene>
<dbReference type="GO" id="GO:0005737">
    <property type="term" value="C:cytoplasm"/>
    <property type="evidence" value="ECO:0007669"/>
    <property type="project" value="UniProtKB-SubCell"/>
</dbReference>
<name>A0A194UVS1_CYTMA</name>
<evidence type="ECO:0000256" key="2">
    <source>
        <dbReference type="ARBA" id="ARBA00004496"/>
    </source>
</evidence>
<evidence type="ECO:0000313" key="7">
    <source>
        <dbReference type="EMBL" id="KUI55812.1"/>
    </source>
</evidence>
<evidence type="ECO:0000256" key="6">
    <source>
        <dbReference type="ARBA" id="ARBA00023242"/>
    </source>
</evidence>
<evidence type="ECO:0000256" key="5">
    <source>
        <dbReference type="ARBA" id="ARBA00022490"/>
    </source>
</evidence>
<dbReference type="InterPro" id="IPR043047">
    <property type="entry name" value="Hri1_N_sf"/>
</dbReference>
<dbReference type="STRING" id="694573.A0A194UVS1"/>
<dbReference type="EMBL" id="KN714683">
    <property type="protein sequence ID" value="KUI55812.1"/>
    <property type="molecule type" value="Genomic_DNA"/>
</dbReference>